<dbReference type="EMBL" id="AP019695">
    <property type="protein sequence ID" value="BBK21528.1"/>
    <property type="molecule type" value="Genomic_DNA"/>
</dbReference>
<proteinExistence type="predicted"/>
<dbReference type="Gene3D" id="3.40.630.40">
    <property type="entry name" value="Zn-dependent exopeptidases"/>
    <property type="match status" value="1"/>
</dbReference>
<sequence length="234" mass="26193">MKNIVTYMWITLFSLCFVYAGFSPEKKPVEVYSKETAPKNTTVVKKGVITLDAGHGGYDGGSLSRKNLKEADIALSLTMKTGEILKKNNYEVVYTRTSDDVAWENDNRQDLLSRVQIAKDANADCFISLHLNYGAYYNDGARGFEIYIKDKEELTTNMAKTLETNLQELNFTQNRGIKTTQENPLLVIDENNIPAMLVEIGFISDDKDVAYITSEKGQDAIANALAQSIMKHPL</sequence>
<dbReference type="GO" id="GO:0009253">
    <property type="term" value="P:peptidoglycan catabolic process"/>
    <property type="evidence" value="ECO:0007669"/>
    <property type="project" value="InterPro"/>
</dbReference>
<dbReference type="SUPFAM" id="SSF53187">
    <property type="entry name" value="Zn-dependent exopeptidases"/>
    <property type="match status" value="1"/>
</dbReference>
<gene>
    <name evidence="3" type="ORF">Aargi30884_04310</name>
</gene>
<organism evidence="3 4">
    <name type="scientific">Amedibacterium intestinale</name>
    <dbReference type="NCBI Taxonomy" id="2583452"/>
    <lineage>
        <taxon>Bacteria</taxon>
        <taxon>Bacillati</taxon>
        <taxon>Bacillota</taxon>
        <taxon>Erysipelotrichia</taxon>
        <taxon>Erysipelotrichales</taxon>
        <taxon>Erysipelotrichaceae</taxon>
        <taxon>Amedibacterium</taxon>
    </lineage>
</organism>
<dbReference type="PANTHER" id="PTHR30404">
    <property type="entry name" value="N-ACETYLMURAMOYL-L-ALANINE AMIDASE"/>
    <property type="match status" value="1"/>
</dbReference>
<dbReference type="SMART" id="SM00646">
    <property type="entry name" value="Ami_3"/>
    <property type="match status" value="1"/>
</dbReference>
<dbReference type="GO" id="GO:0030288">
    <property type="term" value="C:outer membrane-bounded periplasmic space"/>
    <property type="evidence" value="ECO:0007669"/>
    <property type="project" value="TreeGrafter"/>
</dbReference>
<dbReference type="RefSeq" id="WP_115714741.1">
    <property type="nucleotide sequence ID" value="NZ_AP019695.1"/>
</dbReference>
<keyword evidence="1" id="KW-0378">Hydrolase</keyword>
<dbReference type="Pfam" id="PF01520">
    <property type="entry name" value="Amidase_3"/>
    <property type="match status" value="1"/>
</dbReference>
<feature type="domain" description="MurNAc-LAA" evidence="2">
    <location>
        <begin position="115"/>
        <end position="230"/>
    </location>
</feature>
<reference evidence="4" key="1">
    <citation type="submission" date="2019-05" db="EMBL/GenBank/DDBJ databases">
        <title>Complete genome sequencing of Absiella argi strain JCM 30884.</title>
        <authorList>
            <person name="Sakamoto M."/>
            <person name="Murakami T."/>
            <person name="Mori H."/>
        </authorList>
    </citation>
    <scope>NUCLEOTIDE SEQUENCE [LARGE SCALE GENOMIC DNA]</scope>
    <source>
        <strain evidence="4">JCM 30884</strain>
    </source>
</reference>
<dbReference type="Proteomes" id="UP000464754">
    <property type="component" value="Chromosome"/>
</dbReference>
<dbReference type="InterPro" id="IPR002508">
    <property type="entry name" value="MurNAc-LAA_cat"/>
</dbReference>
<keyword evidence="4" id="KW-1185">Reference proteome</keyword>
<evidence type="ECO:0000313" key="3">
    <source>
        <dbReference type="EMBL" id="BBK21528.1"/>
    </source>
</evidence>
<dbReference type="AlphaFoldDB" id="A0A6N4TF30"/>
<dbReference type="InterPro" id="IPR050695">
    <property type="entry name" value="N-acetylmuramoyl_amidase_3"/>
</dbReference>
<dbReference type="CDD" id="cd02696">
    <property type="entry name" value="MurNAc-LAA"/>
    <property type="match status" value="1"/>
</dbReference>
<evidence type="ECO:0000259" key="2">
    <source>
        <dbReference type="SMART" id="SM00646"/>
    </source>
</evidence>
<dbReference type="GO" id="GO:0008745">
    <property type="term" value="F:N-acetylmuramoyl-L-alanine amidase activity"/>
    <property type="evidence" value="ECO:0007669"/>
    <property type="project" value="InterPro"/>
</dbReference>
<accession>A0A6N4TF30</accession>
<name>A0A6N4TF30_9FIRM</name>
<evidence type="ECO:0000313" key="4">
    <source>
        <dbReference type="Proteomes" id="UP000464754"/>
    </source>
</evidence>
<dbReference type="PANTHER" id="PTHR30404:SF0">
    <property type="entry name" value="N-ACETYLMURAMOYL-L-ALANINE AMIDASE AMIC"/>
    <property type="match status" value="1"/>
</dbReference>
<protein>
    <recommendedName>
        <fullName evidence="2">MurNAc-LAA domain-containing protein</fullName>
    </recommendedName>
</protein>
<dbReference type="KEGG" id="aarg:Aargi30884_04310"/>
<evidence type="ECO:0000256" key="1">
    <source>
        <dbReference type="ARBA" id="ARBA00022801"/>
    </source>
</evidence>